<dbReference type="Proteomes" id="UP001064632">
    <property type="component" value="Chromosome"/>
</dbReference>
<dbReference type="Gene3D" id="1.25.10.10">
    <property type="entry name" value="Leucine-rich Repeat Variant"/>
    <property type="match status" value="1"/>
</dbReference>
<dbReference type="InterPro" id="IPR016024">
    <property type="entry name" value="ARM-type_fold"/>
</dbReference>
<accession>A0ABY6BJM1</accession>
<dbReference type="EMBL" id="CP104694">
    <property type="protein sequence ID" value="UXI70208.1"/>
    <property type="molecule type" value="Genomic_DNA"/>
</dbReference>
<protein>
    <submittedName>
        <fullName evidence="1">HEAT repeat domain-containing protein</fullName>
    </submittedName>
</protein>
<dbReference type="SUPFAM" id="SSF48371">
    <property type="entry name" value="ARM repeat"/>
    <property type="match status" value="1"/>
</dbReference>
<reference evidence="1" key="1">
    <citation type="submission" date="2022-09" db="EMBL/GenBank/DDBJ databases">
        <title>Tahibacter sp. nov., isolated from a fresh water.</title>
        <authorList>
            <person name="Baek J.H."/>
            <person name="Lee J.K."/>
            <person name="Kim J.M."/>
            <person name="Jeon C.O."/>
        </authorList>
    </citation>
    <scope>NUCLEOTIDE SEQUENCE</scope>
    <source>
        <strain evidence="1">W38</strain>
    </source>
</reference>
<gene>
    <name evidence="1" type="ORF">N4264_11415</name>
</gene>
<proteinExistence type="predicted"/>
<organism evidence="1 2">
    <name type="scientific">Tahibacter amnicola</name>
    <dbReference type="NCBI Taxonomy" id="2976241"/>
    <lineage>
        <taxon>Bacteria</taxon>
        <taxon>Pseudomonadati</taxon>
        <taxon>Pseudomonadota</taxon>
        <taxon>Gammaproteobacteria</taxon>
        <taxon>Lysobacterales</taxon>
        <taxon>Rhodanobacteraceae</taxon>
        <taxon>Tahibacter</taxon>
    </lineage>
</organism>
<dbReference type="Pfam" id="PF13646">
    <property type="entry name" value="HEAT_2"/>
    <property type="match status" value="1"/>
</dbReference>
<evidence type="ECO:0000313" key="1">
    <source>
        <dbReference type="EMBL" id="UXI70208.1"/>
    </source>
</evidence>
<evidence type="ECO:0000313" key="2">
    <source>
        <dbReference type="Proteomes" id="UP001064632"/>
    </source>
</evidence>
<keyword evidence="2" id="KW-1185">Reference proteome</keyword>
<sequence>MPVRKVRLLSARLTGRSLVGMALQQWDSDESWYAIHELRARGCATMVDRCLRLSRSRNWRKRALAVDVLCQLAIPRTSRGGGFAPGEPFGVEQAHHVLLHALDDPHAAVVLAAIYECGHRRFAAAQRRLLEFVAHPSPDVRHAVAFALAPGSDETPESDAAIAALLQLMQDRDEDVRDWATFKIGEQSTRDTPAIREALWRNTSDPHVDVRGEAMVGLARRRDHRLFSLLPRLLEDDQWRGWVHNITEDFADDGLWQALVSFAASFQGSVAARAVLDRMVAEAESLRNAPH</sequence>
<dbReference type="InterPro" id="IPR011989">
    <property type="entry name" value="ARM-like"/>
</dbReference>
<name>A0ABY6BJM1_9GAMM</name>
<dbReference type="RefSeq" id="WP_261697159.1">
    <property type="nucleotide sequence ID" value="NZ_CP104694.1"/>
</dbReference>